<dbReference type="AlphaFoldDB" id="A0AAJ6BPA2"/>
<dbReference type="PANTHER" id="PTHR10996:SF283">
    <property type="entry name" value="GLYOXYLATE_HYDROXYPYRUVATE REDUCTASE B"/>
    <property type="match status" value="1"/>
</dbReference>
<reference evidence="7" key="1">
    <citation type="submission" date="2023-03" db="EMBL/GenBank/DDBJ databases">
        <title>Andean soil-derived lignocellulolytic bacterial consortium as a source of novel taxa and putative plastic-active enzymes.</title>
        <authorList>
            <person name="Diaz-Garcia L."/>
            <person name="Chuvochina M."/>
            <person name="Feuerriegel G."/>
            <person name="Bunk B."/>
            <person name="Sproer C."/>
            <person name="Streit W.R."/>
            <person name="Rodriguez L.M."/>
            <person name="Overmann J."/>
            <person name="Jimenez D.J."/>
        </authorList>
    </citation>
    <scope>NUCLEOTIDE SEQUENCE</scope>
    <source>
        <strain evidence="7">MAG 26</strain>
    </source>
</reference>
<evidence type="ECO:0000256" key="1">
    <source>
        <dbReference type="ARBA" id="ARBA00005854"/>
    </source>
</evidence>
<gene>
    <name evidence="7" type="ORF">P0Y56_01115</name>
</gene>
<dbReference type="KEGG" id="acob:P0Y56_01115"/>
<dbReference type="Pfam" id="PF00389">
    <property type="entry name" value="2-Hacid_dh"/>
    <property type="match status" value="1"/>
</dbReference>
<evidence type="ECO:0000259" key="5">
    <source>
        <dbReference type="Pfam" id="PF00389"/>
    </source>
</evidence>
<dbReference type="InterPro" id="IPR029753">
    <property type="entry name" value="D-isomer_DH_CS"/>
</dbReference>
<organism evidence="7 8">
    <name type="scientific">Candidatus Andeanibacterium colombiense</name>
    <dbReference type="NCBI Taxonomy" id="3121345"/>
    <lineage>
        <taxon>Bacteria</taxon>
        <taxon>Pseudomonadati</taxon>
        <taxon>Pseudomonadota</taxon>
        <taxon>Alphaproteobacteria</taxon>
        <taxon>Sphingomonadales</taxon>
        <taxon>Sphingomonadaceae</taxon>
        <taxon>Candidatus Andeanibacterium</taxon>
    </lineage>
</organism>
<dbReference type="PANTHER" id="PTHR10996">
    <property type="entry name" value="2-HYDROXYACID DEHYDROGENASE-RELATED"/>
    <property type="match status" value="1"/>
</dbReference>
<dbReference type="Gene3D" id="3.40.50.720">
    <property type="entry name" value="NAD(P)-binding Rossmann-like Domain"/>
    <property type="match status" value="2"/>
</dbReference>
<dbReference type="FunFam" id="3.40.50.720:FF:000203">
    <property type="entry name" value="D-3-phosphoglycerate dehydrogenase (SerA)"/>
    <property type="match status" value="1"/>
</dbReference>
<accession>A0AAJ6BPA2</accession>
<protein>
    <submittedName>
        <fullName evidence="7">D-glycerate dehydrogenase</fullName>
    </submittedName>
</protein>
<sequence>MSSIKPRVIVTRPLPGVEPKMAELFDTVFNPEDRALTRDALIAAMQDCDVLVPNVTDKIDAAMIDQAGERLKLVANFGAGTDHLDIPALKAKGIAVTNTPDVFTHDTADITMALILNATRRLSEGIRMVAAGEWDGWAPSRLLGRNLRGKLLGIVGMGAIGKELASRARAFGMEIAYNNRRRLPEAEETTLGVRFQPDLEQLIRTADYLSLNCPSTPETRGMLNAERIAAMKPGSFVINSGRGDLIDEPALIAALESRHLGGAGLDVFVGEPNIRPEFMHLKNVTALPHLGSATVEGRTEAGEKIIRNIQAWIAGEALPDAV</sequence>
<dbReference type="GO" id="GO:0051287">
    <property type="term" value="F:NAD binding"/>
    <property type="evidence" value="ECO:0007669"/>
    <property type="project" value="InterPro"/>
</dbReference>
<comment type="similarity">
    <text evidence="1 4">Belongs to the D-isomer specific 2-hydroxyacid dehydrogenase family.</text>
</comment>
<feature type="domain" description="D-isomer specific 2-hydroxyacid dehydrogenase catalytic" evidence="5">
    <location>
        <begin position="18"/>
        <end position="322"/>
    </location>
</feature>
<dbReference type="PROSITE" id="PS00671">
    <property type="entry name" value="D_2_HYDROXYACID_DH_3"/>
    <property type="match status" value="1"/>
</dbReference>
<evidence type="ECO:0000313" key="8">
    <source>
        <dbReference type="Proteomes" id="UP001218362"/>
    </source>
</evidence>
<dbReference type="InterPro" id="IPR006139">
    <property type="entry name" value="D-isomer_2_OHA_DH_cat_dom"/>
</dbReference>
<evidence type="ECO:0000313" key="7">
    <source>
        <dbReference type="EMBL" id="WEK46916.1"/>
    </source>
</evidence>
<feature type="domain" description="D-isomer specific 2-hydroxyacid dehydrogenase NAD-binding" evidence="6">
    <location>
        <begin position="112"/>
        <end position="291"/>
    </location>
</feature>
<proteinExistence type="inferred from homology"/>
<evidence type="ECO:0000259" key="6">
    <source>
        <dbReference type="Pfam" id="PF02826"/>
    </source>
</evidence>
<dbReference type="InterPro" id="IPR036291">
    <property type="entry name" value="NAD(P)-bd_dom_sf"/>
</dbReference>
<evidence type="ECO:0000256" key="2">
    <source>
        <dbReference type="ARBA" id="ARBA00023002"/>
    </source>
</evidence>
<dbReference type="GO" id="GO:0016618">
    <property type="term" value="F:hydroxypyruvate reductase [NAD(P)H] activity"/>
    <property type="evidence" value="ECO:0007669"/>
    <property type="project" value="TreeGrafter"/>
</dbReference>
<dbReference type="GO" id="GO:0005829">
    <property type="term" value="C:cytosol"/>
    <property type="evidence" value="ECO:0007669"/>
    <property type="project" value="TreeGrafter"/>
</dbReference>
<dbReference type="Pfam" id="PF02826">
    <property type="entry name" value="2-Hacid_dh_C"/>
    <property type="match status" value="1"/>
</dbReference>
<name>A0AAJ6BPA2_9SPHN</name>
<dbReference type="InterPro" id="IPR006140">
    <property type="entry name" value="D-isomer_DH_NAD-bd"/>
</dbReference>
<evidence type="ECO:0000256" key="4">
    <source>
        <dbReference type="RuleBase" id="RU003719"/>
    </source>
</evidence>
<dbReference type="GO" id="GO:0030267">
    <property type="term" value="F:glyoxylate reductase (NADPH) activity"/>
    <property type="evidence" value="ECO:0007669"/>
    <property type="project" value="TreeGrafter"/>
</dbReference>
<dbReference type="SUPFAM" id="SSF52283">
    <property type="entry name" value="Formate/glycerate dehydrogenase catalytic domain-like"/>
    <property type="match status" value="1"/>
</dbReference>
<dbReference type="Proteomes" id="UP001218362">
    <property type="component" value="Chromosome"/>
</dbReference>
<dbReference type="SUPFAM" id="SSF51735">
    <property type="entry name" value="NAD(P)-binding Rossmann-fold domains"/>
    <property type="match status" value="1"/>
</dbReference>
<dbReference type="CDD" id="cd05301">
    <property type="entry name" value="GDH"/>
    <property type="match status" value="1"/>
</dbReference>
<keyword evidence="2 4" id="KW-0560">Oxidoreductase</keyword>
<dbReference type="InterPro" id="IPR050223">
    <property type="entry name" value="D-isomer_2-hydroxyacid_DH"/>
</dbReference>
<keyword evidence="3" id="KW-0520">NAD</keyword>
<dbReference type="EMBL" id="CP119316">
    <property type="protein sequence ID" value="WEK46916.1"/>
    <property type="molecule type" value="Genomic_DNA"/>
</dbReference>
<evidence type="ECO:0000256" key="3">
    <source>
        <dbReference type="ARBA" id="ARBA00023027"/>
    </source>
</evidence>